<feature type="domain" description="DUF5615" evidence="1">
    <location>
        <begin position="4"/>
        <end position="105"/>
    </location>
</feature>
<reference evidence="2 3" key="1">
    <citation type="submission" date="2021-02" db="EMBL/GenBank/DDBJ databases">
        <authorList>
            <person name="Jung H.S."/>
            <person name="Chun B.H."/>
            <person name="Jeon C.O."/>
        </authorList>
    </citation>
    <scope>NUCLEOTIDE SEQUENCE [LARGE SCALE GENOMIC DNA]</scope>
    <source>
        <strain evidence="2 3">LMG 25203</strain>
    </source>
</reference>
<keyword evidence="3" id="KW-1185">Reference proteome</keyword>
<evidence type="ECO:0000259" key="1">
    <source>
        <dbReference type="Pfam" id="PF18480"/>
    </source>
</evidence>
<name>A0ABS2CW55_9FLAO</name>
<gene>
    <name evidence="2" type="ORF">H9X54_007675</name>
</gene>
<protein>
    <submittedName>
        <fullName evidence="2">DUF5615 family PIN-like protein</fullName>
    </submittedName>
</protein>
<evidence type="ECO:0000313" key="3">
    <source>
        <dbReference type="Proteomes" id="UP000759529"/>
    </source>
</evidence>
<dbReference type="InterPro" id="IPR041049">
    <property type="entry name" value="DUF5615"/>
</dbReference>
<dbReference type="RefSeq" id="WP_187656380.1">
    <property type="nucleotide sequence ID" value="NZ_JACSOD020000470.1"/>
</dbReference>
<comment type="caution">
    <text evidence="2">The sequence shown here is derived from an EMBL/GenBank/DDBJ whole genome shotgun (WGS) entry which is preliminary data.</text>
</comment>
<proteinExistence type="predicted"/>
<evidence type="ECO:0000313" key="2">
    <source>
        <dbReference type="EMBL" id="MBM6499178.1"/>
    </source>
</evidence>
<dbReference type="Proteomes" id="UP000759529">
    <property type="component" value="Unassembled WGS sequence"/>
</dbReference>
<organism evidence="2 3">
    <name type="scientific">Flavobacterium macrobrachii</name>
    <dbReference type="NCBI Taxonomy" id="591204"/>
    <lineage>
        <taxon>Bacteria</taxon>
        <taxon>Pseudomonadati</taxon>
        <taxon>Bacteroidota</taxon>
        <taxon>Flavobacteriia</taxon>
        <taxon>Flavobacteriales</taxon>
        <taxon>Flavobacteriaceae</taxon>
        <taxon>Flavobacterium</taxon>
    </lineage>
</organism>
<dbReference type="EMBL" id="JACSOD020000470">
    <property type="protein sequence ID" value="MBM6499178.1"/>
    <property type="molecule type" value="Genomic_DNA"/>
</dbReference>
<accession>A0ABS2CW55</accession>
<sequence length="113" mass="13487">MSLFLVDVNLPKNFSFFNHNNFIFVADINLQMTDTEIWNYALKNNLIILTKDTDFYSKFLLSDTFPKIVYFKIGNCSLKQLHAYFNSNWTIIEREIQNCRFIIAKEDHIESIY</sequence>
<dbReference type="Pfam" id="PF18480">
    <property type="entry name" value="DUF5615"/>
    <property type="match status" value="1"/>
</dbReference>